<accession>A0A1H3VYK3</accession>
<name>A0A1H3VYK3_BIZPA</name>
<evidence type="ECO:0008006" key="3">
    <source>
        <dbReference type="Google" id="ProtNLM"/>
    </source>
</evidence>
<dbReference type="OrthoDB" id="1163604at2"/>
<dbReference type="EMBL" id="FNQK01000002">
    <property type="protein sequence ID" value="SDZ79274.1"/>
    <property type="molecule type" value="Genomic_DNA"/>
</dbReference>
<dbReference type="AlphaFoldDB" id="A0A1H3VYK3"/>
<dbReference type="RefSeq" id="WP_092131570.1">
    <property type="nucleotide sequence ID" value="NZ_FNQK01000002.1"/>
</dbReference>
<organism evidence="1 2">
    <name type="scientific">Bizionia paragorgiae</name>
    <dbReference type="NCBI Taxonomy" id="283786"/>
    <lineage>
        <taxon>Bacteria</taxon>
        <taxon>Pseudomonadati</taxon>
        <taxon>Bacteroidota</taxon>
        <taxon>Flavobacteriia</taxon>
        <taxon>Flavobacteriales</taxon>
        <taxon>Flavobacteriaceae</taxon>
        <taxon>Bizionia</taxon>
    </lineage>
</organism>
<dbReference type="Proteomes" id="UP000198846">
    <property type="component" value="Unassembled WGS sequence"/>
</dbReference>
<dbReference type="STRING" id="283786.SAMN04487990_10286"/>
<gene>
    <name evidence="1" type="ORF">SAMN04487990_10286</name>
</gene>
<evidence type="ECO:0000313" key="1">
    <source>
        <dbReference type="EMBL" id="SDZ79274.1"/>
    </source>
</evidence>
<evidence type="ECO:0000313" key="2">
    <source>
        <dbReference type="Proteomes" id="UP000198846"/>
    </source>
</evidence>
<proteinExistence type="predicted"/>
<reference evidence="1 2" key="1">
    <citation type="submission" date="2016-10" db="EMBL/GenBank/DDBJ databases">
        <authorList>
            <person name="de Groot N.N."/>
        </authorList>
    </citation>
    <scope>NUCLEOTIDE SEQUENCE [LARGE SCALE GENOMIC DNA]</scope>
    <source>
        <strain evidence="1 2">DSM 23842</strain>
    </source>
</reference>
<dbReference type="PROSITE" id="PS51257">
    <property type="entry name" value="PROKAR_LIPOPROTEIN"/>
    <property type="match status" value="1"/>
</dbReference>
<sequence>MKCNFKYVLIFFLAFGCKPNTEGALNVLDPAEKTMNQPLQTKKMNVKGLTLKEAVTKYGKPDYATEFKLEGVNLNEFRIELRNFFDANQIASEIEIKEITWENKSDSLLTAWYKELDKEWVYIHSLEYHKNDEF</sequence>
<keyword evidence="2" id="KW-1185">Reference proteome</keyword>
<protein>
    <recommendedName>
        <fullName evidence="3">Lipoprotein</fullName>
    </recommendedName>
</protein>